<dbReference type="OrthoDB" id="10254418at2759"/>
<evidence type="ECO:0000256" key="2">
    <source>
        <dbReference type="ARBA" id="ARBA00022448"/>
    </source>
</evidence>
<evidence type="ECO:0000256" key="6">
    <source>
        <dbReference type="ARBA" id="ARBA00022989"/>
    </source>
</evidence>
<feature type="transmembrane region" description="Helical" evidence="8">
    <location>
        <begin position="161"/>
        <end position="183"/>
    </location>
</feature>
<name>A0A1A6AGZ4_9TREE</name>
<dbReference type="GO" id="GO:0005886">
    <property type="term" value="C:plasma membrane"/>
    <property type="evidence" value="ECO:0007669"/>
    <property type="project" value="UniProtKB-SubCell"/>
</dbReference>
<dbReference type="InterPro" id="IPR007272">
    <property type="entry name" value="Sulf_transp_TsuA/YedE"/>
</dbReference>
<dbReference type="RefSeq" id="XP_018267197.1">
    <property type="nucleotide sequence ID" value="XM_018404543.1"/>
</dbReference>
<protein>
    <recommendedName>
        <fullName evidence="12">Sulphur transport domain-containing protein</fullName>
    </recommendedName>
</protein>
<evidence type="ECO:0000256" key="5">
    <source>
        <dbReference type="ARBA" id="ARBA00022692"/>
    </source>
</evidence>
<keyword evidence="4" id="KW-0997">Cell inner membrane</keyword>
<keyword evidence="11" id="KW-1185">Reference proteome</keyword>
<reference evidence="9" key="1">
    <citation type="submission" date="2013-07" db="EMBL/GenBank/DDBJ databases">
        <title>The Genome Sequence of Cryptococcus dejecticola CBS10117.</title>
        <authorList>
            <consortium name="The Broad Institute Genome Sequencing Platform"/>
            <person name="Cuomo C."/>
            <person name="Litvintseva A."/>
            <person name="Chen Y."/>
            <person name="Heitman J."/>
            <person name="Sun S."/>
            <person name="Springer D."/>
            <person name="Dromer F."/>
            <person name="Young S.K."/>
            <person name="Zeng Q."/>
            <person name="Gargeya S."/>
            <person name="Fitzgerald M."/>
            <person name="Abouelleil A."/>
            <person name="Alvarado L."/>
            <person name="Berlin A.M."/>
            <person name="Chapman S.B."/>
            <person name="Dewar J."/>
            <person name="Goldberg J."/>
            <person name="Griggs A."/>
            <person name="Gujja S."/>
            <person name="Hansen M."/>
            <person name="Howarth C."/>
            <person name="Imamovic A."/>
            <person name="Larimer J."/>
            <person name="McCowan C."/>
            <person name="Murphy C."/>
            <person name="Pearson M."/>
            <person name="Priest M."/>
            <person name="Roberts A."/>
            <person name="Saif S."/>
            <person name="Shea T."/>
            <person name="Sykes S."/>
            <person name="Wortman J."/>
            <person name="Nusbaum C."/>
            <person name="Birren B."/>
        </authorList>
    </citation>
    <scope>NUCLEOTIDE SEQUENCE [LARGE SCALE GENOMIC DNA]</scope>
    <source>
        <strain evidence="9">CBS 10117</strain>
    </source>
</reference>
<evidence type="ECO:0000256" key="4">
    <source>
        <dbReference type="ARBA" id="ARBA00022519"/>
    </source>
</evidence>
<evidence type="ECO:0000313" key="9">
    <source>
        <dbReference type="EMBL" id="OBR89355.1"/>
    </source>
</evidence>
<keyword evidence="5 8" id="KW-0812">Transmembrane</keyword>
<dbReference type="PANTHER" id="PTHR30574">
    <property type="entry name" value="INNER MEMBRANE PROTEIN YEDE"/>
    <property type="match status" value="1"/>
</dbReference>
<evidence type="ECO:0000256" key="1">
    <source>
        <dbReference type="ARBA" id="ARBA00004429"/>
    </source>
</evidence>
<feature type="transmembrane region" description="Helical" evidence="8">
    <location>
        <begin position="320"/>
        <end position="338"/>
    </location>
</feature>
<comment type="subcellular location">
    <subcellularLocation>
        <location evidence="1">Cell inner membrane</location>
        <topology evidence="1">Multi-pass membrane protein</topology>
    </subcellularLocation>
</comment>
<dbReference type="KEGG" id="kdj:28964881"/>
<evidence type="ECO:0000313" key="10">
    <source>
        <dbReference type="EMBL" id="WWC58631.1"/>
    </source>
</evidence>
<dbReference type="VEuPathDB" id="FungiDB:I303_01182"/>
<feature type="transmembrane region" description="Helical" evidence="8">
    <location>
        <begin position="121"/>
        <end position="141"/>
    </location>
</feature>
<evidence type="ECO:0008006" key="12">
    <source>
        <dbReference type="Google" id="ProtNLM"/>
    </source>
</evidence>
<dbReference type="AlphaFoldDB" id="A0A1A6AGZ4"/>
<keyword evidence="3" id="KW-1003">Cell membrane</keyword>
<sequence>MPFTPIQTFLGGLLLHFSTSSLLEDTGRVFGVSGIVDGAVFGSHERWQWGIIVGLLAGPAFSYATGLQAYYPGNALHSIAQIGLGRLGLAGALVGFGSRLGSGCTSGHMLCGVSRLSPRSLIATITFFATAVLSAKLFPLGPSSNLSDPAIPAYAYTLDQPSFAAIAVFIGLIAGLKIAYAALSRYVLSTASFRSTPYVLSGLMFSIGLSMSGMSDPAKVLGFLRLFDLTQFDPSLALIMLSGVLLNGIHYARLKHTAKARFPWESWRVPTRKDVGSKLILGSAAFGVGWGLIGICPGPALVAFGESVIHNLTVTGKHDSLLGIITFLGAMLGGMRISRLF</sequence>
<dbReference type="EMBL" id="KI894027">
    <property type="protein sequence ID" value="OBR89355.1"/>
    <property type="molecule type" value="Genomic_DNA"/>
</dbReference>
<keyword evidence="7 8" id="KW-0472">Membrane</keyword>
<accession>A0A1A6AGZ4</accession>
<dbReference type="Pfam" id="PF20398">
    <property type="entry name" value="DUF6691"/>
    <property type="match status" value="1"/>
</dbReference>
<feature type="transmembrane region" description="Helical" evidence="8">
    <location>
        <begin position="275"/>
        <end position="300"/>
    </location>
</feature>
<evidence type="ECO:0000313" key="11">
    <source>
        <dbReference type="Proteomes" id="UP000078595"/>
    </source>
</evidence>
<keyword evidence="6 8" id="KW-1133">Transmembrane helix</keyword>
<dbReference type="InterPro" id="IPR046513">
    <property type="entry name" value="DUF6691"/>
</dbReference>
<feature type="transmembrane region" description="Helical" evidence="8">
    <location>
        <begin position="195"/>
        <end position="215"/>
    </location>
</feature>
<feature type="transmembrane region" description="Helical" evidence="8">
    <location>
        <begin position="47"/>
        <end position="71"/>
    </location>
</feature>
<dbReference type="PANTHER" id="PTHR30574:SF1">
    <property type="entry name" value="SULPHUR TRANSPORT DOMAIN-CONTAINING PROTEIN"/>
    <property type="match status" value="1"/>
</dbReference>
<evidence type="ECO:0000256" key="7">
    <source>
        <dbReference type="ARBA" id="ARBA00023136"/>
    </source>
</evidence>
<organism evidence="9">
    <name type="scientific">Kwoniella dejecticola CBS 10117</name>
    <dbReference type="NCBI Taxonomy" id="1296121"/>
    <lineage>
        <taxon>Eukaryota</taxon>
        <taxon>Fungi</taxon>
        <taxon>Dikarya</taxon>
        <taxon>Basidiomycota</taxon>
        <taxon>Agaricomycotina</taxon>
        <taxon>Tremellomycetes</taxon>
        <taxon>Tremellales</taxon>
        <taxon>Cryptococcaceae</taxon>
        <taxon>Kwoniella</taxon>
    </lineage>
</organism>
<gene>
    <name evidence="9" type="ORF">I303_01182</name>
    <name evidence="10" type="ORF">I303_101175</name>
</gene>
<proteinExistence type="predicted"/>
<dbReference type="Proteomes" id="UP000078595">
    <property type="component" value="Chromosome 1"/>
</dbReference>
<keyword evidence="2" id="KW-0813">Transport</keyword>
<evidence type="ECO:0000256" key="8">
    <source>
        <dbReference type="SAM" id="Phobius"/>
    </source>
</evidence>
<reference evidence="10" key="2">
    <citation type="submission" date="2013-07" db="EMBL/GenBank/DDBJ databases">
        <authorList>
            <consortium name="The Broad Institute Genome Sequencing Platform"/>
            <person name="Cuomo C."/>
            <person name="Litvintseva A."/>
            <person name="Chen Y."/>
            <person name="Heitman J."/>
            <person name="Sun S."/>
            <person name="Springer D."/>
            <person name="Dromer F."/>
            <person name="Young S.K."/>
            <person name="Zeng Q."/>
            <person name="Gargeya S."/>
            <person name="Fitzgerald M."/>
            <person name="Abouelleil A."/>
            <person name="Alvarado L."/>
            <person name="Berlin A.M."/>
            <person name="Chapman S.B."/>
            <person name="Dewar J."/>
            <person name="Goldberg J."/>
            <person name="Griggs A."/>
            <person name="Gujja S."/>
            <person name="Hansen M."/>
            <person name="Howarth C."/>
            <person name="Imamovic A."/>
            <person name="Larimer J."/>
            <person name="McCowan C."/>
            <person name="Murphy C."/>
            <person name="Pearson M."/>
            <person name="Priest M."/>
            <person name="Roberts A."/>
            <person name="Saif S."/>
            <person name="Shea T."/>
            <person name="Sykes S."/>
            <person name="Wortman J."/>
            <person name="Nusbaum C."/>
            <person name="Birren B."/>
        </authorList>
    </citation>
    <scope>NUCLEOTIDE SEQUENCE</scope>
    <source>
        <strain evidence="10">CBS 10117</strain>
    </source>
</reference>
<dbReference type="EMBL" id="CP144530">
    <property type="protein sequence ID" value="WWC58631.1"/>
    <property type="molecule type" value="Genomic_DNA"/>
</dbReference>
<reference evidence="10" key="3">
    <citation type="submission" date="2024-02" db="EMBL/GenBank/DDBJ databases">
        <title>Comparative genomics of Cryptococcus and Kwoniella reveals pathogenesis evolution and contrasting modes of karyotype evolution via chromosome fusion or intercentromeric recombination.</title>
        <authorList>
            <person name="Coelho M.A."/>
            <person name="David-Palma M."/>
            <person name="Shea T."/>
            <person name="Bowers K."/>
            <person name="McGinley-Smith S."/>
            <person name="Mohammad A.W."/>
            <person name="Gnirke A."/>
            <person name="Yurkov A.M."/>
            <person name="Nowrousian M."/>
            <person name="Sun S."/>
            <person name="Cuomo C.A."/>
            <person name="Heitman J."/>
        </authorList>
    </citation>
    <scope>NUCLEOTIDE SEQUENCE</scope>
    <source>
        <strain evidence="10">CBS 10117</strain>
    </source>
</reference>
<feature type="transmembrane region" description="Helical" evidence="8">
    <location>
        <begin position="235"/>
        <end position="254"/>
    </location>
</feature>
<dbReference type="GeneID" id="28964881"/>
<evidence type="ECO:0000256" key="3">
    <source>
        <dbReference type="ARBA" id="ARBA00022475"/>
    </source>
</evidence>